<proteinExistence type="predicted"/>
<evidence type="ECO:0000313" key="6">
    <source>
        <dbReference type="EMBL" id="KAG2943818.1"/>
    </source>
</evidence>
<dbReference type="SUPFAM" id="SSF54160">
    <property type="entry name" value="Chromo domain-like"/>
    <property type="match status" value="1"/>
</dbReference>
<dbReference type="PROSITE" id="PS50013">
    <property type="entry name" value="CHROMO_2"/>
    <property type="match status" value="1"/>
</dbReference>
<dbReference type="EMBL" id="RCML01000096">
    <property type="protein sequence ID" value="KAG2991822.1"/>
    <property type="molecule type" value="Genomic_DNA"/>
</dbReference>
<dbReference type="EMBL" id="RCMG01000014">
    <property type="protein sequence ID" value="KAG2868211.1"/>
    <property type="molecule type" value="Genomic_DNA"/>
</dbReference>
<evidence type="ECO:0000259" key="4">
    <source>
        <dbReference type="PROSITE" id="PS50013"/>
    </source>
</evidence>
<dbReference type="CDD" id="cd00024">
    <property type="entry name" value="CD_CSD"/>
    <property type="match status" value="1"/>
</dbReference>
<evidence type="ECO:0000256" key="1">
    <source>
        <dbReference type="ARBA" id="ARBA00004123"/>
    </source>
</evidence>
<sequence length="166" mass="19384">MARRRRRSGVSQLLERDKTVVKLYDLRSKFHVDVRRSLSSLSDLRLRIAQFLLYAVAEQVLRSGTVPGRLHDRVEHGSHGQPQVDRTRSIFPSPPPPLHDARGSTRWIVDQIMGYEPPKTNRDQARLRIRWRGFPPHRDTWEPRNVLMEDVPELVRAYEAQHGVQV</sequence>
<protein>
    <recommendedName>
        <fullName evidence="4">Chromo domain-containing protein</fullName>
    </recommendedName>
</protein>
<evidence type="ECO:0000313" key="8">
    <source>
        <dbReference type="EMBL" id="KAG2991822.1"/>
    </source>
</evidence>
<evidence type="ECO:0000256" key="2">
    <source>
        <dbReference type="ARBA" id="ARBA00023242"/>
    </source>
</evidence>
<dbReference type="InterPro" id="IPR023780">
    <property type="entry name" value="Chromo_domain"/>
</dbReference>
<evidence type="ECO:0000313" key="5">
    <source>
        <dbReference type="EMBL" id="KAG2868211.1"/>
    </source>
</evidence>
<dbReference type="GO" id="GO:0005634">
    <property type="term" value="C:nucleus"/>
    <property type="evidence" value="ECO:0007669"/>
    <property type="project" value="UniProtKB-SubCell"/>
</dbReference>
<feature type="domain" description="Chromo" evidence="4">
    <location>
        <begin position="107"/>
        <end position="166"/>
    </location>
</feature>
<evidence type="ECO:0000313" key="7">
    <source>
        <dbReference type="EMBL" id="KAG2954853.1"/>
    </source>
</evidence>
<evidence type="ECO:0000256" key="3">
    <source>
        <dbReference type="SAM" id="MobiDB-lite"/>
    </source>
</evidence>
<dbReference type="EMBL" id="RCMV01000142">
    <property type="protein sequence ID" value="KAG3223527.1"/>
    <property type="molecule type" value="Genomic_DNA"/>
</dbReference>
<reference evidence="5" key="1">
    <citation type="submission" date="2018-10" db="EMBL/GenBank/DDBJ databases">
        <title>Effector identification in a new, highly contiguous assembly of the strawberry crown rot pathogen Phytophthora cactorum.</title>
        <authorList>
            <person name="Armitage A.D."/>
            <person name="Nellist C.F."/>
            <person name="Bates H."/>
            <person name="Vickerstaff R.J."/>
            <person name="Harrison R.J."/>
        </authorList>
    </citation>
    <scope>NUCLEOTIDE SEQUENCE</scope>
    <source>
        <strain evidence="5">15-7</strain>
        <strain evidence="6">4032</strain>
        <strain evidence="7">4040</strain>
        <strain evidence="8">P415</strain>
        <strain evidence="9">P421</strain>
    </source>
</reference>
<dbReference type="InterPro" id="IPR016197">
    <property type="entry name" value="Chromo-like_dom_sf"/>
</dbReference>
<name>A0A8T1A0N4_9STRA</name>
<dbReference type="PROSITE" id="PS00598">
    <property type="entry name" value="CHROMO_1"/>
    <property type="match status" value="1"/>
</dbReference>
<dbReference type="Proteomes" id="UP000760860">
    <property type="component" value="Unassembled WGS sequence"/>
</dbReference>
<dbReference type="Proteomes" id="UP000697107">
    <property type="component" value="Unassembled WGS sequence"/>
</dbReference>
<keyword evidence="2" id="KW-0539">Nucleus</keyword>
<accession>A0A8T1A0N4</accession>
<dbReference type="Proteomes" id="UP000774804">
    <property type="component" value="Unassembled WGS sequence"/>
</dbReference>
<dbReference type="Proteomes" id="UP000736787">
    <property type="component" value="Unassembled WGS sequence"/>
</dbReference>
<dbReference type="InterPro" id="IPR023779">
    <property type="entry name" value="Chromodomain_CS"/>
</dbReference>
<evidence type="ECO:0000313" key="10">
    <source>
        <dbReference type="Proteomes" id="UP000735874"/>
    </source>
</evidence>
<evidence type="ECO:0000313" key="9">
    <source>
        <dbReference type="EMBL" id="KAG3223527.1"/>
    </source>
</evidence>
<gene>
    <name evidence="5" type="ORF">PC113_g1278</name>
    <name evidence="6" type="ORF">PC115_g653</name>
    <name evidence="7" type="ORF">PC117_g875</name>
    <name evidence="8" type="ORF">PC118_g4893</name>
    <name evidence="9" type="ORF">PC129_g5792</name>
</gene>
<comment type="subcellular location">
    <subcellularLocation>
        <location evidence="1">Nucleus</location>
    </subcellularLocation>
</comment>
<dbReference type="InterPro" id="IPR000953">
    <property type="entry name" value="Chromo/chromo_shadow_dom"/>
</dbReference>
<dbReference type="EMBL" id="RCMI01000007">
    <property type="protein sequence ID" value="KAG2943818.1"/>
    <property type="molecule type" value="Genomic_DNA"/>
</dbReference>
<comment type="caution">
    <text evidence="5">The sequence shown here is derived from an EMBL/GenBank/DDBJ whole genome shotgun (WGS) entry which is preliminary data.</text>
</comment>
<dbReference type="Pfam" id="PF00385">
    <property type="entry name" value="Chromo"/>
    <property type="match status" value="1"/>
</dbReference>
<feature type="region of interest" description="Disordered" evidence="3">
    <location>
        <begin position="74"/>
        <end position="102"/>
    </location>
</feature>
<organism evidence="5 10">
    <name type="scientific">Phytophthora cactorum</name>
    <dbReference type="NCBI Taxonomy" id="29920"/>
    <lineage>
        <taxon>Eukaryota</taxon>
        <taxon>Sar</taxon>
        <taxon>Stramenopiles</taxon>
        <taxon>Oomycota</taxon>
        <taxon>Peronosporomycetes</taxon>
        <taxon>Peronosporales</taxon>
        <taxon>Peronosporaceae</taxon>
        <taxon>Phytophthora</taxon>
    </lineage>
</organism>
<dbReference type="Gene3D" id="2.40.50.40">
    <property type="match status" value="1"/>
</dbReference>
<dbReference type="Proteomes" id="UP000735874">
    <property type="component" value="Unassembled WGS sequence"/>
</dbReference>
<dbReference type="EMBL" id="RCMK01000009">
    <property type="protein sequence ID" value="KAG2954853.1"/>
    <property type="molecule type" value="Genomic_DNA"/>
</dbReference>
<dbReference type="AlphaFoldDB" id="A0A8T1A0N4"/>